<protein>
    <submittedName>
        <fullName evidence="2">Uncharacterized protein</fullName>
    </submittedName>
</protein>
<keyword evidence="1" id="KW-1133">Transmembrane helix</keyword>
<feature type="transmembrane region" description="Helical" evidence="1">
    <location>
        <begin position="16"/>
        <end position="39"/>
    </location>
</feature>
<dbReference type="Proteomes" id="UP000180166">
    <property type="component" value="Chromosome"/>
</dbReference>
<keyword evidence="1" id="KW-0472">Membrane</keyword>
<evidence type="ECO:0000256" key="1">
    <source>
        <dbReference type="SAM" id="Phobius"/>
    </source>
</evidence>
<evidence type="ECO:0000313" key="2">
    <source>
        <dbReference type="EMBL" id="APB01114.1"/>
    </source>
</evidence>
<reference evidence="2 3" key="1">
    <citation type="submission" date="2016-10" db="EMBL/GenBank/DDBJ databases">
        <title>Genome sequence of Nocardia seriolae strain EM150506, isolated from Anguila japonica.</title>
        <authorList>
            <person name="Han H.-J."/>
        </authorList>
    </citation>
    <scope>NUCLEOTIDE SEQUENCE [LARGE SCALE GENOMIC DNA]</scope>
    <source>
        <strain evidence="2 3">EM150506</strain>
    </source>
</reference>
<dbReference type="KEGG" id="nsr:NS506_07089"/>
<proteinExistence type="predicted"/>
<evidence type="ECO:0000313" key="3">
    <source>
        <dbReference type="Proteomes" id="UP000180166"/>
    </source>
</evidence>
<keyword evidence="1" id="KW-0812">Transmembrane</keyword>
<dbReference type="RefSeq" id="WP_071344564.1">
    <property type="nucleotide sequence ID" value="NZ_CP017839.1"/>
</dbReference>
<organism evidence="2 3">
    <name type="scientific">Nocardia seriolae</name>
    <dbReference type="NCBI Taxonomy" id="37332"/>
    <lineage>
        <taxon>Bacteria</taxon>
        <taxon>Bacillati</taxon>
        <taxon>Actinomycetota</taxon>
        <taxon>Actinomycetes</taxon>
        <taxon>Mycobacteriales</taxon>
        <taxon>Nocardiaceae</taxon>
        <taxon>Nocardia</taxon>
    </lineage>
</organism>
<name>A0ABC8B3U3_9NOCA</name>
<dbReference type="EMBL" id="CP017839">
    <property type="protein sequence ID" value="APB01114.1"/>
    <property type="molecule type" value="Genomic_DNA"/>
</dbReference>
<gene>
    <name evidence="2" type="ORF">NS506_07089</name>
</gene>
<dbReference type="AlphaFoldDB" id="A0ABC8B3U3"/>
<sequence>MTEYGRARRALRDPRVQLAIACSIALGLGMIGGTTWALWHQAADSSRVAIAGGRAGFAVTAEGGTTAAADDRDVLTVAIGSGHAERLLGGEPSIAIPFDIAMRADGRQGLDYSVTAPEGRPGTVLGSSDIDVFPVAETAACVPGATPSPGVKAHRVTGLDTAYQASKTRTDSWCLTISYTPAGKGAYRNTGTVTAHTADGTMLEASDSWQAAIVPNPAREPEIAVAITHSVRR</sequence>
<accession>A0ABC8B3U3</accession>